<evidence type="ECO:0008006" key="3">
    <source>
        <dbReference type="Google" id="ProtNLM"/>
    </source>
</evidence>
<evidence type="ECO:0000313" key="1">
    <source>
        <dbReference type="EMBL" id="KIJ98529.1"/>
    </source>
</evidence>
<dbReference type="Gene3D" id="3.80.10.10">
    <property type="entry name" value="Ribonuclease Inhibitor"/>
    <property type="match status" value="1"/>
</dbReference>
<organism evidence="1 2">
    <name type="scientific">Laccaria amethystina LaAM-08-1</name>
    <dbReference type="NCBI Taxonomy" id="1095629"/>
    <lineage>
        <taxon>Eukaryota</taxon>
        <taxon>Fungi</taxon>
        <taxon>Dikarya</taxon>
        <taxon>Basidiomycota</taxon>
        <taxon>Agaricomycotina</taxon>
        <taxon>Agaricomycetes</taxon>
        <taxon>Agaricomycetidae</taxon>
        <taxon>Agaricales</taxon>
        <taxon>Agaricineae</taxon>
        <taxon>Hydnangiaceae</taxon>
        <taxon>Laccaria</taxon>
    </lineage>
</organism>
<dbReference type="Gene3D" id="1.20.1280.50">
    <property type="match status" value="1"/>
</dbReference>
<proteinExistence type="predicted"/>
<sequence length="603" mass="67678">MVPTDEMDTSPYASYINTNYVPSDPEVDHIKKLLSEPLAQLAILDEEILSTQAILKNLRGKHGALNNQIKAHCALISPVRRLPPDVLGEIFFHCLPKHRNPAMSAKEAPVLLGRVCSSWRSIVMSTPRLWARIHIPTPNTVFTRPRTPQDQDQPYPGFVEKICHRSKAAEEWIDRSGACPLSISIHMPSYVDSRSRVAGWAFEKVTEQLITSRHRWESLKIRAMDPAFTHLKGIAAEDLPLLESVSLVRLHSGWPPHPSSAPPKPWSLCGLLAAPQLRTLSLSFAYEDFASLPVKWSQLTTLELDTEGYVHGPIHQGISYQDAKMVLNQCPMLVTCGLRLSHPEPLPEMVKFDVRLPLLRNFLLNVSYAAFGRIFNWMELPLLRNVEFKQPFIRTAPSPEVTLSVPVDVLLQNGRTIRSLSLDLYSMRKEDLIACLQSSPAITELRLSAALAPPFALVETQSEEPVMSDAILQLLTPSAAAAAETPPLLCPLLEEFDCRGGIRSLNLTDEALVNFLTKRCEYARKGEGPLLKRVSIYLDRTQPDDVSGLKWIDQVRREGVEVDLRYRKTAIRTPFSPWIGLELTEEEQMSVTGLDSHIPPFPF</sequence>
<keyword evidence="2" id="KW-1185">Reference proteome</keyword>
<evidence type="ECO:0000313" key="2">
    <source>
        <dbReference type="Proteomes" id="UP000054477"/>
    </source>
</evidence>
<accession>A0A0C9WMV9</accession>
<reference evidence="1 2" key="1">
    <citation type="submission" date="2014-04" db="EMBL/GenBank/DDBJ databases">
        <authorList>
            <consortium name="DOE Joint Genome Institute"/>
            <person name="Kuo A."/>
            <person name="Kohler A."/>
            <person name="Nagy L.G."/>
            <person name="Floudas D."/>
            <person name="Copeland A."/>
            <person name="Barry K.W."/>
            <person name="Cichocki N."/>
            <person name="Veneault-Fourrey C."/>
            <person name="LaButti K."/>
            <person name="Lindquist E.A."/>
            <person name="Lipzen A."/>
            <person name="Lundell T."/>
            <person name="Morin E."/>
            <person name="Murat C."/>
            <person name="Sun H."/>
            <person name="Tunlid A."/>
            <person name="Henrissat B."/>
            <person name="Grigoriev I.V."/>
            <person name="Hibbett D.S."/>
            <person name="Martin F."/>
            <person name="Nordberg H.P."/>
            <person name="Cantor M.N."/>
            <person name="Hua S.X."/>
        </authorList>
    </citation>
    <scope>NUCLEOTIDE SEQUENCE [LARGE SCALE GENOMIC DNA]</scope>
    <source>
        <strain evidence="1 2">LaAM-08-1</strain>
    </source>
</reference>
<dbReference type="OrthoDB" id="3365698at2759"/>
<dbReference type="Proteomes" id="UP000054477">
    <property type="component" value="Unassembled WGS sequence"/>
</dbReference>
<reference evidence="2" key="2">
    <citation type="submission" date="2015-01" db="EMBL/GenBank/DDBJ databases">
        <title>Evolutionary Origins and Diversification of the Mycorrhizal Mutualists.</title>
        <authorList>
            <consortium name="DOE Joint Genome Institute"/>
            <consortium name="Mycorrhizal Genomics Consortium"/>
            <person name="Kohler A."/>
            <person name="Kuo A."/>
            <person name="Nagy L.G."/>
            <person name="Floudas D."/>
            <person name="Copeland A."/>
            <person name="Barry K.W."/>
            <person name="Cichocki N."/>
            <person name="Veneault-Fourrey C."/>
            <person name="LaButti K."/>
            <person name="Lindquist E.A."/>
            <person name="Lipzen A."/>
            <person name="Lundell T."/>
            <person name="Morin E."/>
            <person name="Murat C."/>
            <person name="Riley R."/>
            <person name="Ohm R."/>
            <person name="Sun H."/>
            <person name="Tunlid A."/>
            <person name="Henrissat B."/>
            <person name="Grigoriev I.V."/>
            <person name="Hibbett D.S."/>
            <person name="Martin F."/>
        </authorList>
    </citation>
    <scope>NUCLEOTIDE SEQUENCE [LARGE SCALE GENOMIC DNA]</scope>
    <source>
        <strain evidence="2">LaAM-08-1</strain>
    </source>
</reference>
<gene>
    <name evidence="1" type="ORF">K443DRAFT_680713</name>
</gene>
<dbReference type="InterPro" id="IPR032675">
    <property type="entry name" value="LRR_dom_sf"/>
</dbReference>
<dbReference type="PANTHER" id="PTHR38926">
    <property type="entry name" value="F-BOX DOMAIN CONTAINING PROTEIN, EXPRESSED"/>
    <property type="match status" value="1"/>
</dbReference>
<protein>
    <recommendedName>
        <fullName evidence="3">F-box domain-containing protein</fullName>
    </recommendedName>
</protein>
<dbReference type="HOGENOM" id="CLU_018544_12_0_1"/>
<dbReference type="PANTHER" id="PTHR38926:SF72">
    <property type="entry name" value="IM:7136021-RELATED"/>
    <property type="match status" value="1"/>
</dbReference>
<dbReference type="EMBL" id="KN838667">
    <property type="protein sequence ID" value="KIJ98529.1"/>
    <property type="molecule type" value="Genomic_DNA"/>
</dbReference>
<name>A0A0C9WMV9_9AGAR</name>
<dbReference type="AlphaFoldDB" id="A0A0C9WMV9"/>
<dbReference type="STRING" id="1095629.A0A0C9WMV9"/>